<accession>A0A9P3GYZ8</accession>
<evidence type="ECO:0000313" key="2">
    <source>
        <dbReference type="EMBL" id="GJF00880.1"/>
    </source>
</evidence>
<dbReference type="AlphaFoldDB" id="A0A9P3GYZ8"/>
<feature type="compositionally biased region" description="Basic and acidic residues" evidence="1">
    <location>
        <begin position="47"/>
        <end position="60"/>
    </location>
</feature>
<organism evidence="2 3">
    <name type="scientific">Phanerochaete sordida</name>
    <dbReference type="NCBI Taxonomy" id="48140"/>
    <lineage>
        <taxon>Eukaryota</taxon>
        <taxon>Fungi</taxon>
        <taxon>Dikarya</taxon>
        <taxon>Basidiomycota</taxon>
        <taxon>Agaricomycotina</taxon>
        <taxon>Agaricomycetes</taxon>
        <taxon>Polyporales</taxon>
        <taxon>Phanerochaetaceae</taxon>
        <taxon>Phanerochaete</taxon>
    </lineage>
</organism>
<reference evidence="2 3" key="1">
    <citation type="submission" date="2021-08" db="EMBL/GenBank/DDBJ databases">
        <title>Draft Genome Sequence of Phanerochaete sordida strain YK-624.</title>
        <authorList>
            <person name="Mori T."/>
            <person name="Dohra H."/>
            <person name="Suzuki T."/>
            <person name="Kawagishi H."/>
            <person name="Hirai H."/>
        </authorList>
    </citation>
    <scope>NUCLEOTIDE SEQUENCE [LARGE SCALE GENOMIC DNA]</scope>
    <source>
        <strain evidence="2 3">YK-624</strain>
    </source>
</reference>
<evidence type="ECO:0000313" key="3">
    <source>
        <dbReference type="Proteomes" id="UP000703269"/>
    </source>
</evidence>
<proteinExistence type="predicted"/>
<protein>
    <submittedName>
        <fullName evidence="2">Uncharacterized protein</fullName>
    </submittedName>
</protein>
<keyword evidence="3" id="KW-1185">Reference proteome</keyword>
<evidence type="ECO:0000256" key="1">
    <source>
        <dbReference type="SAM" id="MobiDB-lite"/>
    </source>
</evidence>
<dbReference type="Proteomes" id="UP000703269">
    <property type="component" value="Unassembled WGS sequence"/>
</dbReference>
<comment type="caution">
    <text evidence="2">The sequence shown here is derived from an EMBL/GenBank/DDBJ whole genome shotgun (WGS) entry which is preliminary data.</text>
</comment>
<name>A0A9P3GYZ8_9APHY</name>
<feature type="region of interest" description="Disordered" evidence="1">
    <location>
        <begin position="18"/>
        <end position="113"/>
    </location>
</feature>
<gene>
    <name evidence="2" type="ORF">PsYK624_171820</name>
</gene>
<dbReference type="EMBL" id="BPQB01000226">
    <property type="protein sequence ID" value="GJF00880.1"/>
    <property type="molecule type" value="Genomic_DNA"/>
</dbReference>
<sequence>MSLAGLELAWPREVDIPTRNAVPSPAVTSPRPRAVRHARRRPPQDAGRGRASEHASRLADRCAVALSESRSRGAGGETAAVLGRQSREAEIRGRNFWPPDRALAPAMPGRSST</sequence>